<organism evidence="5 6">
    <name type="scientific">Xenotaenia resolanae</name>
    <dbReference type="NCBI Taxonomy" id="208358"/>
    <lineage>
        <taxon>Eukaryota</taxon>
        <taxon>Metazoa</taxon>
        <taxon>Chordata</taxon>
        <taxon>Craniata</taxon>
        <taxon>Vertebrata</taxon>
        <taxon>Euteleostomi</taxon>
        <taxon>Actinopterygii</taxon>
        <taxon>Neopterygii</taxon>
        <taxon>Teleostei</taxon>
        <taxon>Neoteleostei</taxon>
        <taxon>Acanthomorphata</taxon>
        <taxon>Ovalentaria</taxon>
        <taxon>Atherinomorphae</taxon>
        <taxon>Cyprinodontiformes</taxon>
        <taxon>Goodeidae</taxon>
        <taxon>Xenotaenia</taxon>
    </lineage>
</organism>
<evidence type="ECO:0000256" key="2">
    <source>
        <dbReference type="PROSITE-ProRule" id="PRU00196"/>
    </source>
</evidence>
<dbReference type="Pfam" id="PF00530">
    <property type="entry name" value="SRCR"/>
    <property type="match status" value="1"/>
</dbReference>
<dbReference type="InterPro" id="IPR036772">
    <property type="entry name" value="SRCR-like_dom_sf"/>
</dbReference>
<dbReference type="EMBL" id="JAHRIM010061472">
    <property type="protein sequence ID" value="MEQ2271309.1"/>
    <property type="molecule type" value="Genomic_DNA"/>
</dbReference>
<keyword evidence="1 2" id="KW-1015">Disulfide bond</keyword>
<comment type="caution">
    <text evidence="2">Lacks conserved residue(s) required for the propagation of feature annotation.</text>
</comment>
<feature type="disulfide bond" evidence="2">
    <location>
        <begin position="134"/>
        <end position="144"/>
    </location>
</feature>
<comment type="caution">
    <text evidence="5">The sequence shown here is derived from an EMBL/GenBank/DDBJ whole genome shotgun (WGS) entry which is preliminary data.</text>
</comment>
<reference evidence="5 6" key="1">
    <citation type="submission" date="2021-06" db="EMBL/GenBank/DDBJ databases">
        <authorList>
            <person name="Palmer J.M."/>
        </authorList>
    </citation>
    <scope>NUCLEOTIDE SEQUENCE [LARGE SCALE GENOMIC DNA]</scope>
    <source>
        <strain evidence="5 6">XR_2019</strain>
        <tissue evidence="5">Muscle</tissue>
    </source>
</reference>
<feature type="non-terminal residue" evidence="5">
    <location>
        <position position="1"/>
    </location>
</feature>
<dbReference type="InterPro" id="IPR001190">
    <property type="entry name" value="SRCR"/>
</dbReference>
<feature type="transmembrane region" description="Helical" evidence="3">
    <location>
        <begin position="24"/>
        <end position="47"/>
    </location>
</feature>
<feature type="domain" description="SRCR" evidence="4">
    <location>
        <begin position="53"/>
        <end position="163"/>
    </location>
</feature>
<dbReference type="SMART" id="SM00202">
    <property type="entry name" value="SR"/>
    <property type="match status" value="1"/>
</dbReference>
<dbReference type="Proteomes" id="UP001444071">
    <property type="component" value="Unassembled WGS sequence"/>
</dbReference>
<keyword evidence="3" id="KW-1133">Transmembrane helix</keyword>
<evidence type="ECO:0000313" key="5">
    <source>
        <dbReference type="EMBL" id="MEQ2271309.1"/>
    </source>
</evidence>
<evidence type="ECO:0000259" key="4">
    <source>
        <dbReference type="PROSITE" id="PS50287"/>
    </source>
</evidence>
<keyword evidence="3" id="KW-0812">Transmembrane</keyword>
<proteinExistence type="predicted"/>
<dbReference type="SUPFAM" id="SSF56487">
    <property type="entry name" value="SRCR-like"/>
    <property type="match status" value="1"/>
</dbReference>
<dbReference type="Gene3D" id="3.10.250.10">
    <property type="entry name" value="SRCR-like domain"/>
    <property type="match status" value="1"/>
</dbReference>
<dbReference type="PROSITE" id="PS50287">
    <property type="entry name" value="SRCR_2"/>
    <property type="match status" value="1"/>
</dbReference>
<name>A0ABV0WP95_9TELE</name>
<keyword evidence="6" id="KW-1185">Reference proteome</keyword>
<gene>
    <name evidence="5" type="ORF">XENORESO_002429</name>
</gene>
<evidence type="ECO:0000256" key="3">
    <source>
        <dbReference type="SAM" id="Phobius"/>
    </source>
</evidence>
<evidence type="ECO:0000313" key="6">
    <source>
        <dbReference type="Proteomes" id="UP001444071"/>
    </source>
</evidence>
<keyword evidence="3" id="KW-0472">Membrane</keyword>
<sequence length="177" mass="19304">NGSLMPNQEAPNVPLRKRVQRFCFTNTFTALSLFVFSYLLIIFALLVTTENIPKFQSSLNETTGLIKIFLPGSSGGGEDLLVCQELWDMAAANVVCKKHGSPLGAGSAYALSHKSLMANSDNKDLPRSCVSIRCQGFETSLAECEIYNKVKADDRMVAAATCYRIGPEGQCEQILKS</sequence>
<accession>A0ABV0WP95</accession>
<evidence type="ECO:0000256" key="1">
    <source>
        <dbReference type="ARBA" id="ARBA00023157"/>
    </source>
</evidence>
<protein>
    <recommendedName>
        <fullName evidence="4">SRCR domain-containing protein</fullName>
    </recommendedName>
</protein>